<evidence type="ECO:0000313" key="2">
    <source>
        <dbReference type="EMBL" id="KAJ6445282.1"/>
    </source>
</evidence>
<evidence type="ECO:0000313" key="3">
    <source>
        <dbReference type="Proteomes" id="UP001163105"/>
    </source>
</evidence>
<name>A0AB34G1I5_9HYPO</name>
<gene>
    <name evidence="2" type="ORF">O9K51_00041</name>
</gene>
<evidence type="ECO:0000256" key="1">
    <source>
        <dbReference type="SAM" id="SignalP"/>
    </source>
</evidence>
<keyword evidence="1" id="KW-0732">Signal</keyword>
<accession>A0AB34G1I5</accession>
<feature type="chain" id="PRO_5044245660" evidence="1">
    <location>
        <begin position="19"/>
        <end position="299"/>
    </location>
</feature>
<feature type="signal peptide" evidence="1">
    <location>
        <begin position="1"/>
        <end position="18"/>
    </location>
</feature>
<protein>
    <submittedName>
        <fullName evidence="2">Uncharacterized protein</fullName>
    </submittedName>
</protein>
<sequence>MAGYALRALPFVATLSVAAVLSRQGQPSVLCDGSRFPDVDACELIVAGLGWTSNPSGTTAIPDGSDCLTVNDRQHTANCQIVVCNNIAGSPAISNSEANDNYNAVSNTCIIGQEAGGASNSADGRYQVQAWNDPLYNPGGKQTRGLGLEMNGVTWAELEQMQKRQQSGDNGATLNIVTNNVEAPNSRQAVTGRLPAGSSYTTTETDTRSTGIESSFGLEAGFFDLFTASASLTVSTDYSVSSTTGTTVLIQCEDGQQGVLNWSPLFNRYQGNFQPSGDAYDVYIPLQESAGSYDVECLG</sequence>
<comment type="caution">
    <text evidence="2">The sequence shown here is derived from an EMBL/GenBank/DDBJ whole genome shotgun (WGS) entry which is preliminary data.</text>
</comment>
<organism evidence="2 3">
    <name type="scientific">Purpureocillium lavendulum</name>
    <dbReference type="NCBI Taxonomy" id="1247861"/>
    <lineage>
        <taxon>Eukaryota</taxon>
        <taxon>Fungi</taxon>
        <taxon>Dikarya</taxon>
        <taxon>Ascomycota</taxon>
        <taxon>Pezizomycotina</taxon>
        <taxon>Sordariomycetes</taxon>
        <taxon>Hypocreomycetidae</taxon>
        <taxon>Hypocreales</taxon>
        <taxon>Ophiocordycipitaceae</taxon>
        <taxon>Purpureocillium</taxon>
    </lineage>
</organism>
<reference evidence="2" key="1">
    <citation type="submission" date="2023-01" db="EMBL/GenBank/DDBJ databases">
        <title>The growth and conidiation of Purpureocillium lavendulum are regulated by nitrogen source and histone H3K14 acetylation.</title>
        <authorList>
            <person name="Tang P."/>
            <person name="Han J."/>
            <person name="Zhang C."/>
            <person name="Tang P."/>
            <person name="Qi F."/>
            <person name="Zhang K."/>
            <person name="Liang L."/>
        </authorList>
    </citation>
    <scope>NUCLEOTIDE SEQUENCE</scope>
    <source>
        <strain evidence="2">YMF1.00683</strain>
    </source>
</reference>
<dbReference type="AlphaFoldDB" id="A0AB34G1I5"/>
<proteinExistence type="predicted"/>
<dbReference type="Proteomes" id="UP001163105">
    <property type="component" value="Unassembled WGS sequence"/>
</dbReference>
<keyword evidence="3" id="KW-1185">Reference proteome</keyword>
<dbReference type="EMBL" id="JAQHRD010000001">
    <property type="protein sequence ID" value="KAJ6445282.1"/>
    <property type="molecule type" value="Genomic_DNA"/>
</dbReference>